<name>A0A6A6R049_9PEZI</name>
<protein>
    <submittedName>
        <fullName evidence="2">Uncharacterized protein</fullName>
    </submittedName>
</protein>
<evidence type="ECO:0000256" key="1">
    <source>
        <dbReference type="SAM" id="Phobius"/>
    </source>
</evidence>
<proteinExistence type="predicted"/>
<keyword evidence="1" id="KW-1133">Transmembrane helix</keyword>
<dbReference type="Proteomes" id="UP000799750">
    <property type="component" value="Unassembled WGS sequence"/>
</dbReference>
<keyword evidence="1" id="KW-0472">Membrane</keyword>
<gene>
    <name evidence="2" type="ORF">BU16DRAFT_559802</name>
</gene>
<evidence type="ECO:0000313" key="2">
    <source>
        <dbReference type="EMBL" id="KAF2498091.1"/>
    </source>
</evidence>
<feature type="transmembrane region" description="Helical" evidence="1">
    <location>
        <begin position="266"/>
        <end position="287"/>
    </location>
</feature>
<reference evidence="2" key="1">
    <citation type="journal article" date="2020" name="Stud. Mycol.">
        <title>101 Dothideomycetes genomes: a test case for predicting lifestyles and emergence of pathogens.</title>
        <authorList>
            <person name="Haridas S."/>
            <person name="Albert R."/>
            <person name="Binder M."/>
            <person name="Bloem J."/>
            <person name="Labutti K."/>
            <person name="Salamov A."/>
            <person name="Andreopoulos B."/>
            <person name="Baker S."/>
            <person name="Barry K."/>
            <person name="Bills G."/>
            <person name="Bluhm B."/>
            <person name="Cannon C."/>
            <person name="Castanera R."/>
            <person name="Culley D."/>
            <person name="Daum C."/>
            <person name="Ezra D."/>
            <person name="Gonzalez J."/>
            <person name="Henrissat B."/>
            <person name="Kuo A."/>
            <person name="Liang C."/>
            <person name="Lipzen A."/>
            <person name="Lutzoni F."/>
            <person name="Magnuson J."/>
            <person name="Mondo S."/>
            <person name="Nolan M."/>
            <person name="Ohm R."/>
            <person name="Pangilinan J."/>
            <person name="Park H.-J."/>
            <person name="Ramirez L."/>
            <person name="Alfaro M."/>
            <person name="Sun H."/>
            <person name="Tritt A."/>
            <person name="Yoshinaga Y."/>
            <person name="Zwiers L.-H."/>
            <person name="Turgeon B."/>
            <person name="Goodwin S."/>
            <person name="Spatafora J."/>
            <person name="Crous P."/>
            <person name="Grigoriev I."/>
        </authorList>
    </citation>
    <scope>NUCLEOTIDE SEQUENCE</scope>
    <source>
        <strain evidence="2">CBS 269.34</strain>
    </source>
</reference>
<keyword evidence="3" id="KW-1185">Reference proteome</keyword>
<organism evidence="2 3">
    <name type="scientific">Lophium mytilinum</name>
    <dbReference type="NCBI Taxonomy" id="390894"/>
    <lineage>
        <taxon>Eukaryota</taxon>
        <taxon>Fungi</taxon>
        <taxon>Dikarya</taxon>
        <taxon>Ascomycota</taxon>
        <taxon>Pezizomycotina</taxon>
        <taxon>Dothideomycetes</taxon>
        <taxon>Pleosporomycetidae</taxon>
        <taxon>Mytilinidiales</taxon>
        <taxon>Mytilinidiaceae</taxon>
        <taxon>Lophium</taxon>
    </lineage>
</organism>
<keyword evidence="1" id="KW-0812">Transmembrane</keyword>
<dbReference type="OrthoDB" id="5086500at2759"/>
<dbReference type="EMBL" id="MU004186">
    <property type="protein sequence ID" value="KAF2498091.1"/>
    <property type="molecule type" value="Genomic_DNA"/>
</dbReference>
<evidence type="ECO:0000313" key="3">
    <source>
        <dbReference type="Proteomes" id="UP000799750"/>
    </source>
</evidence>
<dbReference type="Pfam" id="PF20246">
    <property type="entry name" value="DUF6601"/>
    <property type="match status" value="1"/>
</dbReference>
<sequence>MAEDKAPPLRPPFTSPVLTQAVDAASPHHSPTSICDIQLHDSQQSSVPDLHNALESLPATYELRTQHVVRLVNDDIAGFLEQDLDLDRLNVIHHLLWMAGRPLNARPLHRQQMMGFDVVHTEQADLHLLKFSNRLLVKPLPAFLLNFEFWENYLCAPKSKALHESACGFLLSYVWLVRSPLDLKIAQELDLLPLPITWVSWKRFVTDFCSQVDVNTLHQVNKRYLFGELRLGRINTIYRIRFFRTHFVRGYLYGYNRYVVFFQRNFGWVLIVFVFFSLVFSAMQVGAGTPQLASSATFQNAAYGFTVFSIVTVAAVLGFVGMTFSSMFIYNMFSAISHNKTENAKRSSRIRRNDDTNEGA</sequence>
<dbReference type="InterPro" id="IPR046536">
    <property type="entry name" value="DUF6601"/>
</dbReference>
<dbReference type="AlphaFoldDB" id="A0A6A6R049"/>
<feature type="transmembrane region" description="Helical" evidence="1">
    <location>
        <begin position="307"/>
        <end position="330"/>
    </location>
</feature>
<dbReference type="PANTHER" id="PTHR34414:SF1">
    <property type="entry name" value="SUBTILISIN-LIKE SERINE PROTEASE"/>
    <property type="match status" value="1"/>
</dbReference>
<accession>A0A6A6R049</accession>
<dbReference type="PANTHER" id="PTHR34414">
    <property type="entry name" value="HET DOMAIN-CONTAINING PROTEIN-RELATED"/>
    <property type="match status" value="1"/>
</dbReference>